<dbReference type="InterPro" id="IPR037284">
    <property type="entry name" value="SUF_FeS_clus_asmbl_SufBD_sf"/>
</dbReference>
<dbReference type="PANTHER" id="PTHR30508:SF1">
    <property type="entry name" value="UPF0051 PROTEIN ABCI8, CHLOROPLASTIC-RELATED"/>
    <property type="match status" value="1"/>
</dbReference>
<dbReference type="EMBL" id="FNEN01000011">
    <property type="protein sequence ID" value="SDJ01211.1"/>
    <property type="molecule type" value="Genomic_DNA"/>
</dbReference>
<reference evidence="4 5" key="1">
    <citation type="submission" date="2016-10" db="EMBL/GenBank/DDBJ databases">
        <authorList>
            <person name="de Groot N.N."/>
        </authorList>
    </citation>
    <scope>NUCLEOTIDE SEQUENCE [LARGE SCALE GENOMIC DNA]</scope>
    <source>
        <strain evidence="4 5">DSM 21771</strain>
    </source>
</reference>
<dbReference type="OrthoDB" id="9803529at2"/>
<keyword evidence="5" id="KW-1185">Reference proteome</keyword>
<evidence type="ECO:0000313" key="5">
    <source>
        <dbReference type="Proteomes" id="UP000198853"/>
    </source>
</evidence>
<accession>A0A1G8Q936</accession>
<dbReference type="Pfam" id="PF19295">
    <property type="entry name" value="SufBD_N"/>
    <property type="match status" value="1"/>
</dbReference>
<dbReference type="InterPro" id="IPR011542">
    <property type="entry name" value="SUF_FeS_clus_asmbl_SufD"/>
</dbReference>
<evidence type="ECO:0000259" key="2">
    <source>
        <dbReference type="Pfam" id="PF01458"/>
    </source>
</evidence>
<dbReference type="Pfam" id="PF01458">
    <property type="entry name" value="SUFBD_core"/>
    <property type="match status" value="1"/>
</dbReference>
<feature type="domain" description="SUF system FeS cluster assembly SufBD core" evidence="2">
    <location>
        <begin position="179"/>
        <end position="409"/>
    </location>
</feature>
<proteinExistence type="inferred from homology"/>
<dbReference type="AlphaFoldDB" id="A0A1G8Q936"/>
<evidence type="ECO:0000256" key="1">
    <source>
        <dbReference type="ARBA" id="ARBA00043967"/>
    </source>
</evidence>
<dbReference type="InterPro" id="IPR055346">
    <property type="entry name" value="Fe-S_cluster_assembly_SufBD"/>
</dbReference>
<dbReference type="SUPFAM" id="SSF101960">
    <property type="entry name" value="Stabilizer of iron transporter SufD"/>
    <property type="match status" value="1"/>
</dbReference>
<comment type="similarity">
    <text evidence="1">Belongs to the iron-sulfur cluster assembly SufBD family.</text>
</comment>
<gene>
    <name evidence="4" type="ORF">SAMN04488123_11117</name>
</gene>
<dbReference type="InterPro" id="IPR045595">
    <property type="entry name" value="SufBD_N"/>
</dbReference>
<sequence length="435" mass="48564">MAVETKWTFDSETVKQWAEKQEEPSWLVNKRLDALAQAEHLPLPDPDKTSLKRWKFTSFEKIDAEEPATQSFSDLPQEVSRLAGEESEVQNLIVQRDGKIAYHKVEQELEDNGVIFTDIATAVREHSDLVEKYFMSDAVRTNEHQLTALHTALMNGGVFIYVPKNVELQTPIQTIFWQDDVKTGLFNHVLMVTEANSRLTYLENYVSFTEEEANVNVVTEVYGGQGSEVKYGAIDNLESGVTSYVVRRASLAKDARIEWALGQLNEGHTISENTTYLMGDGSYGDTKTVHVGRGKQTQNFTSDVVAYGKRTEGYILTHGVMKDNATSIFNGINKIEKGGTNSHSEQTGRVLMLSSRARGDANPILLIDEDDVTAGHAASVGKIDPIQMFYMKSRGLSQTEAERLIIHGFLEPVVGALPIEAVKTRLAEVIERKVY</sequence>
<feature type="domain" description="SUF system FeS cluster assembly SufBD N-terminal" evidence="3">
    <location>
        <begin position="105"/>
        <end position="173"/>
    </location>
</feature>
<dbReference type="NCBIfam" id="TIGR01981">
    <property type="entry name" value="sufD"/>
    <property type="match status" value="1"/>
</dbReference>
<dbReference type="PANTHER" id="PTHR30508">
    <property type="entry name" value="FES CLUSTER ASSEMBLY PROTEIN SUF"/>
    <property type="match status" value="1"/>
</dbReference>
<dbReference type="RefSeq" id="WP_090399057.1">
    <property type="nucleotide sequence ID" value="NZ_FNEN01000011.1"/>
</dbReference>
<dbReference type="Proteomes" id="UP000198853">
    <property type="component" value="Unassembled WGS sequence"/>
</dbReference>
<protein>
    <submittedName>
        <fullName evidence="4">Fe-S cluster assembly protein SufD</fullName>
    </submittedName>
</protein>
<dbReference type="GO" id="GO:0016226">
    <property type="term" value="P:iron-sulfur cluster assembly"/>
    <property type="evidence" value="ECO:0007669"/>
    <property type="project" value="InterPro"/>
</dbReference>
<name>A0A1G8Q936_9BACI</name>
<evidence type="ECO:0000259" key="3">
    <source>
        <dbReference type="Pfam" id="PF19295"/>
    </source>
</evidence>
<dbReference type="InterPro" id="IPR000825">
    <property type="entry name" value="SUF_FeS_clus_asmbl_SufBD_core"/>
</dbReference>
<organism evidence="4 5">
    <name type="scientific">Natribacillus halophilus</name>
    <dbReference type="NCBI Taxonomy" id="549003"/>
    <lineage>
        <taxon>Bacteria</taxon>
        <taxon>Bacillati</taxon>
        <taxon>Bacillota</taxon>
        <taxon>Bacilli</taxon>
        <taxon>Bacillales</taxon>
        <taxon>Bacillaceae</taxon>
        <taxon>Natribacillus</taxon>
    </lineage>
</organism>
<evidence type="ECO:0000313" key="4">
    <source>
        <dbReference type="EMBL" id="SDJ01211.1"/>
    </source>
</evidence>